<feature type="transmembrane region" description="Helical" evidence="2">
    <location>
        <begin position="31"/>
        <end position="51"/>
    </location>
</feature>
<comment type="similarity">
    <text evidence="1">Belongs to the EamA transporter family.</text>
</comment>
<keyword evidence="2" id="KW-0812">Transmembrane</keyword>
<dbReference type="RefSeq" id="WP_159428065.1">
    <property type="nucleotide sequence ID" value="NZ_FNAF01000016.1"/>
</dbReference>
<name>A0A1G6ZVN8_PEPNI</name>
<accession>A0A1G6ZVN8</accession>
<sequence>MKKGIFYMLLAALLFSSMEIALKLTGSTYHPLQLNALRFFIGGLILLPLAHRQNRNLPLRLPAWEYGFYAMTGLVCVVVSMTIYLLSIRYTEASTVAVIFSCNAFFAVIFSAIFLRQPVSKMTACGLFVAFSGLALLMDPLHMGGDAAGIILAVASAVLFAAYAVMVKYGQGKSRYHGLLPTAYTFIFGTLELFVLMALTHTAPMASLLKAVGLESFINVPFFAGISLEGLPLLLYIAVFVTGLGFAAYGLAIEHGSVTVASLAFLIKPVLSPVLCYLTLSEVQTTLAIVGIIVVALGSLLVTLENVMARHGQWLPVHVKNTERTRR</sequence>
<dbReference type="Gene3D" id="1.10.3730.20">
    <property type="match status" value="1"/>
</dbReference>
<feature type="domain" description="EamA" evidence="3">
    <location>
        <begin position="3"/>
        <end position="137"/>
    </location>
</feature>
<proteinExistence type="inferred from homology"/>
<dbReference type="OrthoDB" id="9813604at2"/>
<keyword evidence="2" id="KW-1133">Transmembrane helix</keyword>
<dbReference type="PANTHER" id="PTHR22911:SF137">
    <property type="entry name" value="SOLUTE CARRIER FAMILY 35 MEMBER G2-RELATED"/>
    <property type="match status" value="1"/>
</dbReference>
<keyword evidence="5" id="KW-1185">Reference proteome</keyword>
<feature type="transmembrane region" description="Helical" evidence="2">
    <location>
        <begin position="178"/>
        <end position="199"/>
    </location>
</feature>
<evidence type="ECO:0000256" key="1">
    <source>
        <dbReference type="ARBA" id="ARBA00007362"/>
    </source>
</evidence>
<reference evidence="4 5" key="1">
    <citation type="submission" date="2016-10" db="EMBL/GenBank/DDBJ databases">
        <authorList>
            <person name="de Groot N.N."/>
        </authorList>
    </citation>
    <scope>NUCLEOTIDE SEQUENCE [LARGE SCALE GENOMIC DNA]</scope>
    <source>
        <strain evidence="4 5">DSM 20475</strain>
    </source>
</reference>
<dbReference type="EMBL" id="FNAF01000016">
    <property type="protein sequence ID" value="SDE06794.1"/>
    <property type="molecule type" value="Genomic_DNA"/>
</dbReference>
<dbReference type="AlphaFoldDB" id="A0A1G6ZVN8"/>
<feature type="transmembrane region" description="Helical" evidence="2">
    <location>
        <begin position="63"/>
        <end position="87"/>
    </location>
</feature>
<evidence type="ECO:0000256" key="2">
    <source>
        <dbReference type="SAM" id="Phobius"/>
    </source>
</evidence>
<dbReference type="GO" id="GO:0016020">
    <property type="term" value="C:membrane"/>
    <property type="evidence" value="ECO:0007669"/>
    <property type="project" value="InterPro"/>
</dbReference>
<feature type="transmembrane region" description="Helical" evidence="2">
    <location>
        <begin position="286"/>
        <end position="304"/>
    </location>
</feature>
<dbReference type="STRING" id="2741.SAMN04489866_1169"/>
<feature type="transmembrane region" description="Helical" evidence="2">
    <location>
        <begin position="147"/>
        <end position="166"/>
    </location>
</feature>
<feature type="transmembrane region" description="Helical" evidence="2">
    <location>
        <begin position="93"/>
        <end position="115"/>
    </location>
</feature>
<dbReference type="Pfam" id="PF00892">
    <property type="entry name" value="EamA"/>
    <property type="match status" value="2"/>
</dbReference>
<dbReference type="SUPFAM" id="SSF103481">
    <property type="entry name" value="Multidrug resistance efflux transporter EmrE"/>
    <property type="match status" value="2"/>
</dbReference>
<gene>
    <name evidence="4" type="ORF">SAMN04489866_1169</name>
</gene>
<keyword evidence="2" id="KW-0472">Membrane</keyword>
<protein>
    <submittedName>
        <fullName evidence="4">EamA-like transporter family protein</fullName>
    </submittedName>
</protein>
<feature type="domain" description="EamA" evidence="3">
    <location>
        <begin position="148"/>
        <end position="303"/>
    </location>
</feature>
<evidence type="ECO:0000313" key="5">
    <source>
        <dbReference type="Proteomes" id="UP000198995"/>
    </source>
</evidence>
<organism evidence="4 5">
    <name type="scientific">Peptococcus niger</name>
    <dbReference type="NCBI Taxonomy" id="2741"/>
    <lineage>
        <taxon>Bacteria</taxon>
        <taxon>Bacillati</taxon>
        <taxon>Bacillota</taxon>
        <taxon>Clostridia</taxon>
        <taxon>Eubacteriales</taxon>
        <taxon>Peptococcaceae</taxon>
        <taxon>Peptococcus</taxon>
    </lineage>
</organism>
<dbReference type="PANTHER" id="PTHR22911">
    <property type="entry name" value="ACYL-MALONYL CONDENSING ENZYME-RELATED"/>
    <property type="match status" value="1"/>
</dbReference>
<dbReference type="InterPro" id="IPR000620">
    <property type="entry name" value="EamA_dom"/>
</dbReference>
<dbReference type="Proteomes" id="UP000198995">
    <property type="component" value="Unassembled WGS sequence"/>
</dbReference>
<evidence type="ECO:0000259" key="3">
    <source>
        <dbReference type="Pfam" id="PF00892"/>
    </source>
</evidence>
<evidence type="ECO:0000313" key="4">
    <source>
        <dbReference type="EMBL" id="SDE06794.1"/>
    </source>
</evidence>
<dbReference type="InterPro" id="IPR037185">
    <property type="entry name" value="EmrE-like"/>
</dbReference>